<organism evidence="11 12">
    <name type="scientific">Isoptericola halotolerans</name>
    <dbReference type="NCBI Taxonomy" id="300560"/>
    <lineage>
        <taxon>Bacteria</taxon>
        <taxon>Bacillati</taxon>
        <taxon>Actinomycetota</taxon>
        <taxon>Actinomycetes</taxon>
        <taxon>Micrococcales</taxon>
        <taxon>Promicromonosporaceae</taxon>
        <taxon>Isoptericola</taxon>
    </lineage>
</organism>
<comment type="function">
    <text evidence="9">Part of the twin-arginine translocation (Tat) system that transports large folded proteins containing a characteristic twin-arginine motif in their signal peptide across membranes. TatA could form the protein-conducting channel of the Tat system.</text>
</comment>
<keyword evidence="6 9" id="KW-1133">Transmembrane helix</keyword>
<dbReference type="Gene3D" id="1.20.5.3310">
    <property type="match status" value="1"/>
</dbReference>
<evidence type="ECO:0000256" key="6">
    <source>
        <dbReference type="ARBA" id="ARBA00022989"/>
    </source>
</evidence>
<dbReference type="PANTHER" id="PTHR42982">
    <property type="entry name" value="SEC-INDEPENDENT PROTEIN TRANSLOCASE PROTEIN TATA"/>
    <property type="match status" value="1"/>
</dbReference>
<evidence type="ECO:0000256" key="10">
    <source>
        <dbReference type="SAM" id="MobiDB-lite"/>
    </source>
</evidence>
<keyword evidence="5 9" id="KW-0653">Protein transport</keyword>
<keyword evidence="8 9" id="KW-0472">Membrane</keyword>
<comment type="caution">
    <text evidence="11">The sequence shown here is derived from an EMBL/GenBank/DDBJ whole genome shotgun (WGS) entry which is preliminary data.</text>
</comment>
<keyword evidence="12" id="KW-1185">Reference proteome</keyword>
<dbReference type="InterPro" id="IPR003369">
    <property type="entry name" value="TatA/B/E"/>
</dbReference>
<evidence type="ECO:0000256" key="9">
    <source>
        <dbReference type="HAMAP-Rule" id="MF_00236"/>
    </source>
</evidence>
<dbReference type="RefSeq" id="WP_171784291.1">
    <property type="nucleotide sequence ID" value="NZ_BAAAML010000005.1"/>
</dbReference>
<evidence type="ECO:0000256" key="4">
    <source>
        <dbReference type="ARBA" id="ARBA00022692"/>
    </source>
</evidence>
<evidence type="ECO:0000256" key="8">
    <source>
        <dbReference type="ARBA" id="ARBA00023136"/>
    </source>
</evidence>
<keyword evidence="7 9" id="KW-0811">Translocation</keyword>
<dbReference type="EMBL" id="JABEZU010000003">
    <property type="protein sequence ID" value="NOV98069.1"/>
    <property type="molecule type" value="Genomic_DNA"/>
</dbReference>
<reference evidence="11 12" key="1">
    <citation type="submission" date="2020-05" db="EMBL/GenBank/DDBJ databases">
        <title>Genomic Encyclopedia of Type Strains, Phase III (KMG-III): the genomes of soil and plant-associated and newly described type strains.</title>
        <authorList>
            <person name="Whitman W."/>
        </authorList>
    </citation>
    <scope>NUCLEOTIDE SEQUENCE [LARGE SCALE GENOMIC DNA]</scope>
    <source>
        <strain evidence="11 12">KCTC 19046</strain>
    </source>
</reference>
<evidence type="ECO:0000313" key="12">
    <source>
        <dbReference type="Proteomes" id="UP000757540"/>
    </source>
</evidence>
<feature type="region of interest" description="Disordered" evidence="10">
    <location>
        <begin position="43"/>
        <end position="93"/>
    </location>
</feature>
<sequence length="93" mass="10006">MRNPYVIVVLVLLIVLLFGYRRLPDLARSIGSSLKVFKKEVSELTDDADAPRSTDQGTSTTSPASTTAPATPETSQPSQTSHQAKGPHDPQNT</sequence>
<comment type="subcellular location">
    <subcellularLocation>
        <location evidence="1 9">Cell membrane</location>
        <topology evidence="1 9">Single-pass membrane protein</topology>
    </subcellularLocation>
</comment>
<comment type="similarity">
    <text evidence="9">Belongs to the TatA/E family.</text>
</comment>
<evidence type="ECO:0000313" key="11">
    <source>
        <dbReference type="EMBL" id="NOV98069.1"/>
    </source>
</evidence>
<dbReference type="InterPro" id="IPR006312">
    <property type="entry name" value="TatA/E"/>
</dbReference>
<evidence type="ECO:0000256" key="2">
    <source>
        <dbReference type="ARBA" id="ARBA00022448"/>
    </source>
</evidence>
<evidence type="ECO:0000256" key="7">
    <source>
        <dbReference type="ARBA" id="ARBA00023010"/>
    </source>
</evidence>
<dbReference type="HAMAP" id="MF_00236">
    <property type="entry name" value="TatA_E"/>
    <property type="match status" value="1"/>
</dbReference>
<protein>
    <recommendedName>
        <fullName evidence="9">Sec-independent protein translocase protein TatA</fullName>
    </recommendedName>
</protein>
<evidence type="ECO:0000256" key="5">
    <source>
        <dbReference type="ARBA" id="ARBA00022927"/>
    </source>
</evidence>
<feature type="compositionally biased region" description="Low complexity" evidence="10">
    <location>
        <begin position="58"/>
        <end position="78"/>
    </location>
</feature>
<dbReference type="Proteomes" id="UP000757540">
    <property type="component" value="Unassembled WGS sequence"/>
</dbReference>
<keyword evidence="3 9" id="KW-1003">Cell membrane</keyword>
<evidence type="ECO:0000256" key="3">
    <source>
        <dbReference type="ARBA" id="ARBA00022475"/>
    </source>
</evidence>
<evidence type="ECO:0000256" key="1">
    <source>
        <dbReference type="ARBA" id="ARBA00004162"/>
    </source>
</evidence>
<accession>A0ABX2A5D4</accession>
<dbReference type="PANTHER" id="PTHR42982:SF8">
    <property type="entry name" value="SEC-INDEPENDENT PROTEIN TRANSLOCASE PROTEIN TATA"/>
    <property type="match status" value="1"/>
</dbReference>
<proteinExistence type="inferred from homology"/>
<comment type="subunit">
    <text evidence="9">The Tat system comprises two distinct complexes: a TatABC complex, containing multiple copies of TatA, TatB and TatC subunits, and a separate TatA complex, containing only TatA subunits. Substrates initially bind to the TatABC complex, which probably triggers association of the separate TatA complex to form the active translocon.</text>
</comment>
<name>A0ABX2A5D4_9MICO</name>
<dbReference type="Pfam" id="PF02416">
    <property type="entry name" value="TatA_B_E"/>
    <property type="match status" value="1"/>
</dbReference>
<gene>
    <name evidence="9" type="primary">tatA</name>
    <name evidence="11" type="ORF">HDG69_002654</name>
</gene>
<keyword evidence="4 9" id="KW-0812">Transmembrane</keyword>
<keyword evidence="2 9" id="KW-0813">Transport</keyword>